<dbReference type="InterPro" id="IPR000847">
    <property type="entry name" value="LysR_HTH_N"/>
</dbReference>
<accession>A0A545TYK1</accession>
<dbReference type="Pfam" id="PF03466">
    <property type="entry name" value="LysR_substrate"/>
    <property type="match status" value="1"/>
</dbReference>
<reference evidence="6 7" key="1">
    <citation type="submission" date="2019-06" db="EMBL/GenBank/DDBJ databases">
        <title>Whole genome sequence for Rhodospirillaceae sp. R148.</title>
        <authorList>
            <person name="Wang G."/>
        </authorList>
    </citation>
    <scope>NUCLEOTIDE SEQUENCE [LARGE SCALE GENOMIC DNA]</scope>
    <source>
        <strain evidence="6 7">R148</strain>
    </source>
</reference>
<keyword evidence="4" id="KW-0804">Transcription</keyword>
<dbReference type="Pfam" id="PF00126">
    <property type="entry name" value="HTH_1"/>
    <property type="match status" value="1"/>
</dbReference>
<dbReference type="InterPro" id="IPR036388">
    <property type="entry name" value="WH-like_DNA-bd_sf"/>
</dbReference>
<dbReference type="PANTHER" id="PTHR30537:SF26">
    <property type="entry name" value="GLYCINE CLEAVAGE SYSTEM TRANSCRIPTIONAL ACTIVATOR"/>
    <property type="match status" value="1"/>
</dbReference>
<evidence type="ECO:0000259" key="5">
    <source>
        <dbReference type="PROSITE" id="PS50931"/>
    </source>
</evidence>
<dbReference type="PROSITE" id="PS50931">
    <property type="entry name" value="HTH_LYSR"/>
    <property type="match status" value="1"/>
</dbReference>
<dbReference type="Gene3D" id="3.40.190.10">
    <property type="entry name" value="Periplasmic binding protein-like II"/>
    <property type="match status" value="2"/>
</dbReference>
<dbReference type="AlphaFoldDB" id="A0A545TYK1"/>
<dbReference type="InterPro" id="IPR058163">
    <property type="entry name" value="LysR-type_TF_proteobact-type"/>
</dbReference>
<dbReference type="EMBL" id="VHSH01000002">
    <property type="protein sequence ID" value="TQV82274.1"/>
    <property type="molecule type" value="Genomic_DNA"/>
</dbReference>
<feature type="domain" description="HTH lysR-type" evidence="5">
    <location>
        <begin position="7"/>
        <end position="64"/>
    </location>
</feature>
<sequence length="300" mass="32853">MKNLNRINLGGLRAIEAVGRLGSLRAAAEELGVTAGAVSQQVQKTEQQLGRGLFERLPKGLVLTPHGEDVLRHLTAGMTELAAAVTLAGRTREDSLTVSVAPVFAAKWLVWRLKDFYRNHPDIRVRIDSTVSLVDPNLSDVDLCIRVGKGDWPDVRAEKLIDQRVFPVCSPALAKEIKCPEDLARHPIIRDAGQVYSWNIWLKPNGHNESMLGDGPTFSDGSLCLDAAVAGQGVFLAWESLATDSLAMGRLAAPLPGRYPTGLSYWLVTGRHRRPSRGVRRFVAWLRAQLDLSLESGGIR</sequence>
<dbReference type="Proteomes" id="UP000315252">
    <property type="component" value="Unassembled WGS sequence"/>
</dbReference>
<dbReference type="GO" id="GO:0003700">
    <property type="term" value="F:DNA-binding transcription factor activity"/>
    <property type="evidence" value="ECO:0007669"/>
    <property type="project" value="InterPro"/>
</dbReference>
<dbReference type="CDD" id="cd08432">
    <property type="entry name" value="PBP2_GcdR_TrpI_HvrB_AmpR_like"/>
    <property type="match status" value="1"/>
</dbReference>
<keyword evidence="7" id="KW-1185">Reference proteome</keyword>
<gene>
    <name evidence="6" type="ORF">FKG95_08640</name>
</gene>
<comment type="similarity">
    <text evidence="1">Belongs to the LysR transcriptional regulatory family.</text>
</comment>
<name>A0A545TYK1_9PROT</name>
<evidence type="ECO:0000256" key="4">
    <source>
        <dbReference type="ARBA" id="ARBA00023163"/>
    </source>
</evidence>
<dbReference type="GO" id="GO:0006351">
    <property type="term" value="P:DNA-templated transcription"/>
    <property type="evidence" value="ECO:0007669"/>
    <property type="project" value="TreeGrafter"/>
</dbReference>
<evidence type="ECO:0000313" key="7">
    <source>
        <dbReference type="Proteomes" id="UP000315252"/>
    </source>
</evidence>
<dbReference type="PANTHER" id="PTHR30537">
    <property type="entry name" value="HTH-TYPE TRANSCRIPTIONAL REGULATOR"/>
    <property type="match status" value="1"/>
</dbReference>
<dbReference type="Gene3D" id="1.10.10.10">
    <property type="entry name" value="Winged helix-like DNA-binding domain superfamily/Winged helix DNA-binding domain"/>
    <property type="match status" value="1"/>
</dbReference>
<comment type="caution">
    <text evidence="6">The sequence shown here is derived from an EMBL/GenBank/DDBJ whole genome shotgun (WGS) entry which is preliminary data.</text>
</comment>
<evidence type="ECO:0000256" key="2">
    <source>
        <dbReference type="ARBA" id="ARBA00023015"/>
    </source>
</evidence>
<organism evidence="6 7">
    <name type="scientific">Denitrobaculum tricleocarpae</name>
    <dbReference type="NCBI Taxonomy" id="2591009"/>
    <lineage>
        <taxon>Bacteria</taxon>
        <taxon>Pseudomonadati</taxon>
        <taxon>Pseudomonadota</taxon>
        <taxon>Alphaproteobacteria</taxon>
        <taxon>Rhodospirillales</taxon>
        <taxon>Rhodospirillaceae</taxon>
        <taxon>Denitrobaculum</taxon>
    </lineage>
</organism>
<dbReference type="SUPFAM" id="SSF46785">
    <property type="entry name" value="Winged helix' DNA-binding domain"/>
    <property type="match status" value="1"/>
</dbReference>
<dbReference type="RefSeq" id="WP_142895905.1">
    <property type="nucleotide sequence ID" value="NZ_ML660053.1"/>
</dbReference>
<dbReference type="InterPro" id="IPR036390">
    <property type="entry name" value="WH_DNA-bd_sf"/>
</dbReference>
<evidence type="ECO:0000313" key="6">
    <source>
        <dbReference type="EMBL" id="TQV82274.1"/>
    </source>
</evidence>
<dbReference type="SUPFAM" id="SSF53850">
    <property type="entry name" value="Periplasmic binding protein-like II"/>
    <property type="match status" value="1"/>
</dbReference>
<protein>
    <submittedName>
        <fullName evidence="6">LysR family transcriptional regulator</fullName>
    </submittedName>
</protein>
<dbReference type="InterPro" id="IPR005119">
    <property type="entry name" value="LysR_subst-bd"/>
</dbReference>
<evidence type="ECO:0000256" key="3">
    <source>
        <dbReference type="ARBA" id="ARBA00023125"/>
    </source>
</evidence>
<keyword evidence="2" id="KW-0805">Transcription regulation</keyword>
<evidence type="ECO:0000256" key="1">
    <source>
        <dbReference type="ARBA" id="ARBA00009437"/>
    </source>
</evidence>
<proteinExistence type="inferred from homology"/>
<dbReference type="OrthoDB" id="7328368at2"/>
<keyword evidence="3" id="KW-0238">DNA-binding</keyword>
<dbReference type="GO" id="GO:0043565">
    <property type="term" value="F:sequence-specific DNA binding"/>
    <property type="evidence" value="ECO:0007669"/>
    <property type="project" value="TreeGrafter"/>
</dbReference>